<protein>
    <recommendedName>
        <fullName evidence="4">Methyltransferase domain-containing protein</fullName>
    </recommendedName>
</protein>
<dbReference type="Gene3D" id="3.40.50.150">
    <property type="entry name" value="Vaccinia Virus protein VP39"/>
    <property type="match status" value="1"/>
</dbReference>
<dbReference type="AlphaFoldDB" id="A0A0B7KHJ2"/>
<dbReference type="GO" id="GO:0008757">
    <property type="term" value="F:S-adenosylmethionine-dependent methyltransferase activity"/>
    <property type="evidence" value="ECO:0007669"/>
    <property type="project" value="InterPro"/>
</dbReference>
<dbReference type="EMBL" id="JADCTT010000006">
    <property type="protein sequence ID" value="KAF9750369.1"/>
    <property type="molecule type" value="Genomic_DNA"/>
</dbReference>
<evidence type="ECO:0000259" key="4">
    <source>
        <dbReference type="Pfam" id="PF13847"/>
    </source>
</evidence>
<organism evidence="5">
    <name type="scientific">Bionectria ochroleuca</name>
    <name type="common">Gliocladium roseum</name>
    <dbReference type="NCBI Taxonomy" id="29856"/>
    <lineage>
        <taxon>Eukaryota</taxon>
        <taxon>Fungi</taxon>
        <taxon>Dikarya</taxon>
        <taxon>Ascomycota</taxon>
        <taxon>Pezizomycotina</taxon>
        <taxon>Sordariomycetes</taxon>
        <taxon>Hypocreomycetidae</taxon>
        <taxon>Hypocreales</taxon>
        <taxon>Bionectriaceae</taxon>
        <taxon>Clonostachys</taxon>
    </lineage>
</organism>
<evidence type="ECO:0000313" key="5">
    <source>
        <dbReference type="EMBL" id="CEO57043.1"/>
    </source>
</evidence>
<evidence type="ECO:0000313" key="6">
    <source>
        <dbReference type="EMBL" id="KAF9750369.1"/>
    </source>
</evidence>
<dbReference type="InterPro" id="IPR025714">
    <property type="entry name" value="Methyltranfer_dom"/>
</dbReference>
<reference evidence="6" key="2">
    <citation type="submission" date="2020-10" db="EMBL/GenBank/DDBJ databases">
        <title>High-Quality Genome Resource of Clonostachys rosea strain S41 by Oxford Nanopore Long-Read Sequencing.</title>
        <authorList>
            <person name="Wang H."/>
        </authorList>
    </citation>
    <scope>NUCLEOTIDE SEQUENCE</scope>
    <source>
        <strain evidence="6">S41</strain>
    </source>
</reference>
<keyword evidence="3" id="KW-0808">Transferase</keyword>
<dbReference type="PANTHER" id="PTHR12176:SF80">
    <property type="entry name" value="EEF1A LYSINE METHYLTRANSFERASE 4"/>
    <property type="match status" value="1"/>
</dbReference>
<dbReference type="Proteomes" id="UP000616885">
    <property type="component" value="Unassembled WGS sequence"/>
</dbReference>
<dbReference type="EMBL" id="CDPU01000083">
    <property type="protein sequence ID" value="CEO57043.1"/>
    <property type="molecule type" value="Genomic_DNA"/>
</dbReference>
<evidence type="ECO:0000256" key="2">
    <source>
        <dbReference type="ARBA" id="ARBA00022603"/>
    </source>
</evidence>
<evidence type="ECO:0000256" key="3">
    <source>
        <dbReference type="ARBA" id="ARBA00022679"/>
    </source>
</evidence>
<keyword evidence="2" id="KW-0489">Methyltransferase</keyword>
<dbReference type="SUPFAM" id="SSF53335">
    <property type="entry name" value="S-adenosyl-L-methionine-dependent methyltransferases"/>
    <property type="match status" value="1"/>
</dbReference>
<dbReference type="InterPro" id="IPR051419">
    <property type="entry name" value="Lys/N-term_MeTrsfase_sf"/>
</dbReference>
<accession>A0A0B7KHJ2</accession>
<dbReference type="CDD" id="cd02440">
    <property type="entry name" value="AdoMet_MTases"/>
    <property type="match status" value="1"/>
</dbReference>
<reference evidence="5" key="1">
    <citation type="submission" date="2015-01" db="EMBL/GenBank/DDBJ databases">
        <authorList>
            <person name="Durling Mikael"/>
        </authorList>
    </citation>
    <scope>NUCLEOTIDE SEQUENCE</scope>
</reference>
<feature type="domain" description="Methyltransferase" evidence="4">
    <location>
        <begin position="61"/>
        <end position="178"/>
    </location>
</feature>
<dbReference type="InterPro" id="IPR029063">
    <property type="entry name" value="SAM-dependent_MTases_sf"/>
</dbReference>
<dbReference type="GO" id="GO:0032259">
    <property type="term" value="P:methylation"/>
    <property type="evidence" value="ECO:0007669"/>
    <property type="project" value="UniProtKB-KW"/>
</dbReference>
<comment type="similarity">
    <text evidence="1">Belongs to the methyltransferase superfamily.</text>
</comment>
<dbReference type="Pfam" id="PF13847">
    <property type="entry name" value="Methyltransf_31"/>
    <property type="match status" value="1"/>
</dbReference>
<sequence length="220" mass="24987">MASRDDENGRLAYAEYWDGRYTETVKGEEQVHEWLRSFEDLEEFFNLRLFQAYPPAAEPHIVHLGSGDSTIPQHLAAKGYNRQLCVDFSAVVVKTMSQRHVDLGLSDVIRWEMMDVRHMDSIADASVDVAFDKSTLDVMIHGSPWNPPDDTVKNTGEYLREVSRILKPSGVYLAVSYRQPHFVKPLLECEGTNWNIEIEHLGAEGSFGYSAIICKPLPRS</sequence>
<name>A0A0B7KHJ2_BIOOC</name>
<proteinExistence type="inferred from homology"/>
<evidence type="ECO:0000256" key="1">
    <source>
        <dbReference type="ARBA" id="ARBA00008361"/>
    </source>
</evidence>
<dbReference type="PANTHER" id="PTHR12176">
    <property type="entry name" value="SAM-DEPENDENT METHYLTRANSFERASE SUPERFAMILY PROTEIN"/>
    <property type="match status" value="1"/>
</dbReference>
<gene>
    <name evidence="5" type="ORF">BN869_000013101_1</name>
    <name evidence="6" type="ORF">IM811_014589</name>
</gene>